<sequence>MEDKDQRAQNDRAASLRENSRLRDQLRSERQRDPWEEQRHQKAKDDLAACRRNNTRLRDEIDQLRSSDQWEELDPNLKAVFIIGCLTVAVMWICMMVIAFKVIKKIPFRTLFNWYMTFLRTVYRQWVEVGYPLLLELLERYSNPGLTEGKDGQT</sequence>
<evidence type="ECO:0000256" key="1">
    <source>
        <dbReference type="SAM" id="MobiDB-lite"/>
    </source>
</evidence>
<keyword evidence="2" id="KW-0812">Transmembrane</keyword>
<protein>
    <submittedName>
        <fullName evidence="3">Uncharacterized protein</fullName>
    </submittedName>
</protein>
<dbReference type="Proteomes" id="UP001175226">
    <property type="component" value="Unassembled WGS sequence"/>
</dbReference>
<proteinExistence type="predicted"/>
<gene>
    <name evidence="3" type="ORF">EV421DRAFT_1061502</name>
</gene>
<feature type="transmembrane region" description="Helical" evidence="2">
    <location>
        <begin position="79"/>
        <end position="100"/>
    </location>
</feature>
<organism evidence="3 4">
    <name type="scientific">Armillaria borealis</name>
    <dbReference type="NCBI Taxonomy" id="47425"/>
    <lineage>
        <taxon>Eukaryota</taxon>
        <taxon>Fungi</taxon>
        <taxon>Dikarya</taxon>
        <taxon>Basidiomycota</taxon>
        <taxon>Agaricomycotina</taxon>
        <taxon>Agaricomycetes</taxon>
        <taxon>Agaricomycetidae</taxon>
        <taxon>Agaricales</taxon>
        <taxon>Marasmiineae</taxon>
        <taxon>Physalacriaceae</taxon>
        <taxon>Armillaria</taxon>
    </lineage>
</organism>
<keyword evidence="4" id="KW-1185">Reference proteome</keyword>
<accession>A0AA39MYW4</accession>
<evidence type="ECO:0000313" key="3">
    <source>
        <dbReference type="EMBL" id="KAK0451757.1"/>
    </source>
</evidence>
<keyword evidence="2" id="KW-1133">Transmembrane helix</keyword>
<name>A0AA39MYW4_9AGAR</name>
<feature type="region of interest" description="Disordered" evidence="1">
    <location>
        <begin position="1"/>
        <end position="44"/>
    </location>
</feature>
<dbReference type="EMBL" id="JAUEPT010000005">
    <property type="protein sequence ID" value="KAK0451757.1"/>
    <property type="molecule type" value="Genomic_DNA"/>
</dbReference>
<reference evidence="3" key="1">
    <citation type="submission" date="2023-06" db="EMBL/GenBank/DDBJ databases">
        <authorList>
            <consortium name="Lawrence Berkeley National Laboratory"/>
            <person name="Ahrendt S."/>
            <person name="Sahu N."/>
            <person name="Indic B."/>
            <person name="Wong-Bajracharya J."/>
            <person name="Merenyi Z."/>
            <person name="Ke H.-M."/>
            <person name="Monk M."/>
            <person name="Kocsube S."/>
            <person name="Drula E."/>
            <person name="Lipzen A."/>
            <person name="Balint B."/>
            <person name="Henrissat B."/>
            <person name="Andreopoulos B."/>
            <person name="Martin F.M."/>
            <person name="Harder C.B."/>
            <person name="Rigling D."/>
            <person name="Ford K.L."/>
            <person name="Foster G.D."/>
            <person name="Pangilinan J."/>
            <person name="Papanicolaou A."/>
            <person name="Barry K."/>
            <person name="LaButti K."/>
            <person name="Viragh M."/>
            <person name="Koriabine M."/>
            <person name="Yan M."/>
            <person name="Riley R."/>
            <person name="Champramary S."/>
            <person name="Plett K.L."/>
            <person name="Tsai I.J."/>
            <person name="Slot J."/>
            <person name="Sipos G."/>
            <person name="Plett J."/>
            <person name="Nagy L.G."/>
            <person name="Grigoriev I.V."/>
        </authorList>
    </citation>
    <scope>NUCLEOTIDE SEQUENCE</scope>
    <source>
        <strain evidence="3">FPL87.14</strain>
    </source>
</reference>
<comment type="caution">
    <text evidence="3">The sequence shown here is derived from an EMBL/GenBank/DDBJ whole genome shotgun (WGS) entry which is preliminary data.</text>
</comment>
<evidence type="ECO:0000256" key="2">
    <source>
        <dbReference type="SAM" id="Phobius"/>
    </source>
</evidence>
<keyword evidence="2" id="KW-0472">Membrane</keyword>
<evidence type="ECO:0000313" key="4">
    <source>
        <dbReference type="Proteomes" id="UP001175226"/>
    </source>
</evidence>
<dbReference type="AlphaFoldDB" id="A0AA39MYW4"/>